<feature type="compositionally biased region" description="Pro residues" evidence="1">
    <location>
        <begin position="233"/>
        <end position="249"/>
    </location>
</feature>
<name>A0ABP7MDX6_9ACTN</name>
<feature type="region of interest" description="Disordered" evidence="1">
    <location>
        <begin position="228"/>
        <end position="465"/>
    </location>
</feature>
<evidence type="ECO:0000313" key="2">
    <source>
        <dbReference type="EMBL" id="GAA3920694.1"/>
    </source>
</evidence>
<feature type="region of interest" description="Disordered" evidence="1">
    <location>
        <begin position="483"/>
        <end position="559"/>
    </location>
</feature>
<dbReference type="RefSeq" id="WP_345283105.1">
    <property type="nucleotide sequence ID" value="NZ_BAABAJ010000008.1"/>
</dbReference>
<feature type="region of interest" description="Disordered" evidence="1">
    <location>
        <begin position="1"/>
        <end position="22"/>
    </location>
</feature>
<reference evidence="3" key="1">
    <citation type="journal article" date="2019" name="Int. J. Syst. Evol. Microbiol.">
        <title>The Global Catalogue of Microorganisms (GCM) 10K type strain sequencing project: providing services to taxonomists for standard genome sequencing and annotation.</title>
        <authorList>
            <consortium name="The Broad Institute Genomics Platform"/>
            <consortium name="The Broad Institute Genome Sequencing Center for Infectious Disease"/>
            <person name="Wu L."/>
            <person name="Ma J."/>
        </authorList>
    </citation>
    <scope>NUCLEOTIDE SEQUENCE [LARGE SCALE GENOMIC DNA]</scope>
    <source>
        <strain evidence="3">JCM 16956</strain>
    </source>
</reference>
<feature type="compositionally biased region" description="Low complexity" evidence="1">
    <location>
        <begin position="520"/>
        <end position="530"/>
    </location>
</feature>
<proteinExistence type="predicted"/>
<feature type="compositionally biased region" description="Low complexity" evidence="1">
    <location>
        <begin position="372"/>
        <end position="398"/>
    </location>
</feature>
<dbReference type="EMBL" id="BAABAJ010000008">
    <property type="protein sequence ID" value="GAA3920694.1"/>
    <property type="molecule type" value="Genomic_DNA"/>
</dbReference>
<evidence type="ECO:0000256" key="1">
    <source>
        <dbReference type="SAM" id="MobiDB-lite"/>
    </source>
</evidence>
<gene>
    <name evidence="2" type="ORF">GCM10022244_32350</name>
</gene>
<evidence type="ECO:0000313" key="3">
    <source>
        <dbReference type="Proteomes" id="UP001501000"/>
    </source>
</evidence>
<feature type="compositionally biased region" description="Low complexity" evidence="1">
    <location>
        <begin position="287"/>
        <end position="297"/>
    </location>
</feature>
<keyword evidence="3" id="KW-1185">Reference proteome</keyword>
<feature type="compositionally biased region" description="Basic and acidic residues" evidence="1">
    <location>
        <begin position="11"/>
        <end position="22"/>
    </location>
</feature>
<feature type="compositionally biased region" description="Pro residues" evidence="1">
    <location>
        <begin position="399"/>
        <end position="430"/>
    </location>
</feature>
<sequence length="693" mass="69284">MVNDEGIGTADPHRVDTRTAGEHATHRIGTAVLLAAAPAGRGRAMDAASVLPALAAVPPGVLTGTVTATVVELADPLDPQTVLTRLRAAAATPGPLALYLAGQLHLDRRQQLPHLALARTTPATLRYTALPWHWLTAELAVRPAGTTTVVADLAADAGVLERLATDPGLLRLGPGTPLFGRVVPAPRRGEPATPDYLRAWADLWRTGARPSVWTLHAEAAARAPMAGSRLLTPPQPPAGTPYTPPPPPGGAFAPTEREDDLTNPTVRFGAPAAVRRDGGAPGPGLPAPANGTATAGPGPVPVPVGAGRSGNATPVPGDAVPAARSGPPAPPPGRSAGGAEDPVAGTSGRGGTEPGSPVRTGPPAPGAGEAGAGASPAAPPVSAAAGPVPASAVPDAPEASPPVRPTPAAPLPGSPTVPPVPSARPAPALPALPGAARSDRPDAAGETPAAVPSGLATALPAAPGVPPSVPPMTVSPVPASPPLPAVPAPADPAPSEMPPPSAPAGRPVAGGQGPVRPEETPAAPAPDATDGTSHPVPDKESDATSGVVRPAGGVTAGVEDPHPAILAAAMAGRHGEAAAVAAAWESEALRRFGPRSREALHWLEVRADLARLAGEPARSCELWIAVADALLAWDRRHDDPEVEGAVDRAHHQWEQIGDAARARALGPALLALRRRVPGRKPGAVEALRRRMGR</sequence>
<accession>A0ABP7MDX6</accession>
<feature type="compositionally biased region" description="Pro residues" evidence="1">
    <location>
        <begin position="483"/>
        <end position="502"/>
    </location>
</feature>
<protein>
    <submittedName>
        <fullName evidence="2">Uncharacterized protein</fullName>
    </submittedName>
</protein>
<comment type="caution">
    <text evidence="2">The sequence shown here is derived from an EMBL/GenBank/DDBJ whole genome shotgun (WGS) entry which is preliminary data.</text>
</comment>
<organism evidence="2 3">
    <name type="scientific">Streptomyces gulbargensis</name>
    <dbReference type="NCBI Taxonomy" id="364901"/>
    <lineage>
        <taxon>Bacteria</taxon>
        <taxon>Bacillati</taxon>
        <taxon>Actinomycetota</taxon>
        <taxon>Actinomycetes</taxon>
        <taxon>Kitasatosporales</taxon>
        <taxon>Streptomycetaceae</taxon>
        <taxon>Streptomyces</taxon>
    </lineage>
</organism>
<dbReference type="Proteomes" id="UP001501000">
    <property type="component" value="Unassembled WGS sequence"/>
</dbReference>